<keyword evidence="5" id="KW-1185">Reference proteome</keyword>
<dbReference type="PROSITE" id="PS50013">
    <property type="entry name" value="CHROMO_2"/>
    <property type="match status" value="1"/>
</dbReference>
<evidence type="ECO:0000256" key="2">
    <source>
        <dbReference type="SAM" id="MobiDB-lite"/>
    </source>
</evidence>
<sequence length="254" mass="29542">MTGGEVMIVLKTELKGLPTRERLTRTEAQAITKKLESYVEAVRTHLQMAQQRMCDQANKHRREPDFGIGSAVYIIKKHWVTDRPSDKLDYPLTRCSYVIKEKRGHSYHLELPDSWKGSRVFYADRLRLDPRDPLDGQAAERPEGEVIDASKDTNEKEWEVERVISSRVLQGVLQYQVQWRGWDPDPEFYDAEGFKNAAVQLRQYHNAYPDKAGPPMRLEAWEKAALEDRFDPPDEYDNAPATGNSTARRLRRRR</sequence>
<dbReference type="InParanoid" id="G4MQG2"/>
<dbReference type="SUPFAM" id="SSF54160">
    <property type="entry name" value="Chromo domain-like"/>
    <property type="match status" value="1"/>
</dbReference>
<dbReference type="InterPro" id="IPR000953">
    <property type="entry name" value="Chromo/chromo_shadow_dom"/>
</dbReference>
<dbReference type="OrthoDB" id="5242881at2759"/>
<dbReference type="eggNOG" id="ENOG502RS9X">
    <property type="taxonomic scope" value="Eukaryota"/>
</dbReference>
<dbReference type="HOGENOM" id="CLU_000384_6_3_1"/>
<proteinExistence type="predicted"/>
<feature type="region of interest" description="Disordered" evidence="2">
    <location>
        <begin position="229"/>
        <end position="254"/>
    </location>
</feature>
<dbReference type="VEuPathDB" id="FungiDB:MGG_16490"/>
<dbReference type="CDD" id="cd00024">
    <property type="entry name" value="CD_CSD"/>
    <property type="match status" value="1"/>
</dbReference>
<dbReference type="EMBL" id="CM001231">
    <property type="protein sequence ID" value="EHA58148.1"/>
    <property type="molecule type" value="Genomic_DNA"/>
</dbReference>
<dbReference type="InterPro" id="IPR016197">
    <property type="entry name" value="Chromo-like_dom_sf"/>
</dbReference>
<accession>G4MQG2</accession>
<dbReference type="AlphaFoldDB" id="G4MQG2"/>
<dbReference type="Gene3D" id="2.40.50.40">
    <property type="match status" value="1"/>
</dbReference>
<evidence type="ECO:0000313" key="4">
    <source>
        <dbReference type="EMBL" id="EHA58148.1"/>
    </source>
</evidence>
<comment type="subunit">
    <text evidence="1">Component of the NuA4 histone acetyltransferase complex.</text>
</comment>
<dbReference type="Proteomes" id="UP000009058">
    <property type="component" value="Chromosome 1"/>
</dbReference>
<name>G4MQG2_PYRO7</name>
<dbReference type="GO" id="GO:0006338">
    <property type="term" value="P:chromatin remodeling"/>
    <property type="evidence" value="ECO:0007669"/>
    <property type="project" value="UniProtKB-ARBA"/>
</dbReference>
<dbReference type="KEGG" id="mgr:MGG_16490"/>
<evidence type="ECO:0000259" key="3">
    <source>
        <dbReference type="PROSITE" id="PS50013"/>
    </source>
</evidence>
<reference evidence="4 5" key="1">
    <citation type="journal article" date="2005" name="Nature">
        <title>The genome sequence of the rice blast fungus Magnaporthe grisea.</title>
        <authorList>
            <person name="Dean R.A."/>
            <person name="Talbot N.J."/>
            <person name="Ebbole D.J."/>
            <person name="Farman M.L."/>
            <person name="Mitchell T.K."/>
            <person name="Orbach M.J."/>
            <person name="Thon M."/>
            <person name="Kulkarni R."/>
            <person name="Xu J.R."/>
            <person name="Pan H."/>
            <person name="Read N.D."/>
            <person name="Lee Y.H."/>
            <person name="Carbone I."/>
            <person name="Brown D."/>
            <person name="Oh Y.Y."/>
            <person name="Donofrio N."/>
            <person name="Jeong J.S."/>
            <person name="Soanes D.M."/>
            <person name="Djonovic S."/>
            <person name="Kolomiets E."/>
            <person name="Rehmeyer C."/>
            <person name="Li W."/>
            <person name="Harding M."/>
            <person name="Kim S."/>
            <person name="Lebrun M.H."/>
            <person name="Bohnert H."/>
            <person name="Coughlan S."/>
            <person name="Butler J."/>
            <person name="Calvo S."/>
            <person name="Ma L.J."/>
            <person name="Nicol R."/>
            <person name="Purcell S."/>
            <person name="Nusbaum C."/>
            <person name="Galagan J.E."/>
            <person name="Birren B.W."/>
        </authorList>
    </citation>
    <scope>NUCLEOTIDE SEQUENCE [LARGE SCALE GENOMIC DNA]</scope>
    <source>
        <strain evidence="5">70-15 / ATCC MYA-4617 / FGSC 8958</strain>
    </source>
</reference>
<protein>
    <recommendedName>
        <fullName evidence="3">Chromo domain-containing protein</fullName>
    </recommendedName>
</protein>
<organism evidence="4 5">
    <name type="scientific">Pyricularia oryzae (strain 70-15 / ATCC MYA-4617 / FGSC 8958)</name>
    <name type="common">Rice blast fungus</name>
    <name type="synonym">Magnaporthe oryzae</name>
    <dbReference type="NCBI Taxonomy" id="242507"/>
    <lineage>
        <taxon>Eukaryota</taxon>
        <taxon>Fungi</taxon>
        <taxon>Dikarya</taxon>
        <taxon>Ascomycota</taxon>
        <taxon>Pezizomycotina</taxon>
        <taxon>Sordariomycetes</taxon>
        <taxon>Sordariomycetidae</taxon>
        <taxon>Magnaporthales</taxon>
        <taxon>Pyriculariaceae</taxon>
        <taxon>Pyricularia</taxon>
    </lineage>
</organism>
<evidence type="ECO:0000313" key="5">
    <source>
        <dbReference type="Proteomes" id="UP000009058"/>
    </source>
</evidence>
<dbReference type="RefSeq" id="XP_003710760.1">
    <property type="nucleotide sequence ID" value="XM_003710712.1"/>
</dbReference>
<dbReference type="SMART" id="SM00298">
    <property type="entry name" value="CHROMO"/>
    <property type="match status" value="1"/>
</dbReference>
<gene>
    <name evidence="4" type="ORF">MGG_16490</name>
</gene>
<feature type="domain" description="Chromo" evidence="3">
    <location>
        <begin position="158"/>
        <end position="216"/>
    </location>
</feature>
<dbReference type="GeneID" id="12986442"/>
<reference key="2">
    <citation type="submission" date="2011-05" db="EMBL/GenBank/DDBJ databases">
        <title>The Genome Sequence of Magnaporthe oryzae 70-15.</title>
        <authorList>
            <consortium name="The Broad Institute Genome Sequencing Platform"/>
            <person name="Ma L.-J."/>
            <person name="Dead R."/>
            <person name="Young S.K."/>
            <person name="Zeng Q."/>
            <person name="Gargeya S."/>
            <person name="Fitzgerald M."/>
            <person name="Haas B."/>
            <person name="Abouelleil A."/>
            <person name="Alvarado L."/>
            <person name="Arachchi H.M."/>
            <person name="Berlin A."/>
            <person name="Brown A."/>
            <person name="Chapman S.B."/>
            <person name="Chen Z."/>
            <person name="Dunbar C."/>
            <person name="Freedman E."/>
            <person name="Gearin G."/>
            <person name="Gellesch M."/>
            <person name="Goldberg J."/>
            <person name="Griggs A."/>
            <person name="Gujja S."/>
            <person name="Heiman D."/>
            <person name="Howarth C."/>
            <person name="Larson L."/>
            <person name="Lui A."/>
            <person name="MacDonald P.J.P."/>
            <person name="Mehta T."/>
            <person name="Montmayeur A."/>
            <person name="Murphy C."/>
            <person name="Neiman D."/>
            <person name="Pearson M."/>
            <person name="Priest M."/>
            <person name="Roberts A."/>
            <person name="Saif S."/>
            <person name="Shea T."/>
            <person name="Shenoy N."/>
            <person name="Sisk P."/>
            <person name="Stolte C."/>
            <person name="Sykes S."/>
            <person name="Yandava C."/>
            <person name="Wortman J."/>
            <person name="Nusbaum C."/>
            <person name="Birren B."/>
        </authorList>
    </citation>
    <scope>NUCLEOTIDE SEQUENCE</scope>
    <source>
        <strain>70-15</strain>
    </source>
</reference>
<dbReference type="OMA" id="NEKEWEV"/>
<evidence type="ECO:0000256" key="1">
    <source>
        <dbReference type="ARBA" id="ARBA00011353"/>
    </source>
</evidence>